<dbReference type="PRINTS" id="PR00035">
    <property type="entry name" value="HTHGNTR"/>
</dbReference>
<dbReference type="CDD" id="cd07377">
    <property type="entry name" value="WHTH_GntR"/>
    <property type="match status" value="1"/>
</dbReference>
<evidence type="ECO:0000256" key="1">
    <source>
        <dbReference type="ARBA" id="ARBA00023015"/>
    </source>
</evidence>
<dbReference type="AlphaFoldDB" id="A0AAW9JQD9"/>
<dbReference type="PANTHER" id="PTHR43537:SF5">
    <property type="entry name" value="UXU OPERON TRANSCRIPTIONAL REGULATOR"/>
    <property type="match status" value="1"/>
</dbReference>
<feature type="domain" description="HTH gntR-type" evidence="4">
    <location>
        <begin position="3"/>
        <end position="71"/>
    </location>
</feature>
<dbReference type="GO" id="GO:0003677">
    <property type="term" value="F:DNA binding"/>
    <property type="evidence" value="ECO:0007669"/>
    <property type="project" value="UniProtKB-KW"/>
</dbReference>
<keyword evidence="3" id="KW-0804">Transcription</keyword>
<dbReference type="SMART" id="SM00895">
    <property type="entry name" value="FCD"/>
    <property type="match status" value="1"/>
</dbReference>
<dbReference type="Pfam" id="PF00392">
    <property type="entry name" value="GntR"/>
    <property type="match status" value="1"/>
</dbReference>
<sequence>MSKSLVEQTTDRLLDLIKEKDYQVGDKLMNEYELAEALDVSRSTIREAVRSLATRNVLEVRQGSGTYISPKKGVSEDPLGFSLVKDVAKLTADLFELRYLLEPRIAELVAKRATAEEVAQLEKIVFEIESAIEREDPKHLELDVEFHSMLARMSGNIAMDNLLPVINQSIHLINANYTTRKMKSDTLHSHRRILKAIQEKDPVTAYDEMMFHMLSVKNNAFSSDELYS</sequence>
<dbReference type="InterPro" id="IPR008920">
    <property type="entry name" value="TF_FadR/GntR_C"/>
</dbReference>
<name>A0AAW9JQD9_9ENTE</name>
<evidence type="ECO:0000259" key="4">
    <source>
        <dbReference type="PROSITE" id="PS50949"/>
    </source>
</evidence>
<dbReference type="PANTHER" id="PTHR43537">
    <property type="entry name" value="TRANSCRIPTIONAL REGULATOR, GNTR FAMILY"/>
    <property type="match status" value="1"/>
</dbReference>
<dbReference type="SUPFAM" id="SSF48008">
    <property type="entry name" value="GntR ligand-binding domain-like"/>
    <property type="match status" value="1"/>
</dbReference>
<dbReference type="InterPro" id="IPR036390">
    <property type="entry name" value="WH_DNA-bd_sf"/>
</dbReference>
<dbReference type="GO" id="GO:0003700">
    <property type="term" value="F:DNA-binding transcription factor activity"/>
    <property type="evidence" value="ECO:0007669"/>
    <property type="project" value="InterPro"/>
</dbReference>
<dbReference type="Gene3D" id="1.20.120.530">
    <property type="entry name" value="GntR ligand-binding domain-like"/>
    <property type="match status" value="1"/>
</dbReference>
<dbReference type="InterPro" id="IPR000524">
    <property type="entry name" value="Tscrpt_reg_HTH_GntR"/>
</dbReference>
<evidence type="ECO:0000256" key="3">
    <source>
        <dbReference type="ARBA" id="ARBA00023163"/>
    </source>
</evidence>
<keyword evidence="1" id="KW-0805">Transcription regulation</keyword>
<dbReference type="EMBL" id="JAXOGL010000020">
    <property type="protein sequence ID" value="MDZ5598613.1"/>
    <property type="molecule type" value="Genomic_DNA"/>
</dbReference>
<organism evidence="5 6">
    <name type="scientific">Enterococcus cecorum</name>
    <dbReference type="NCBI Taxonomy" id="44008"/>
    <lineage>
        <taxon>Bacteria</taxon>
        <taxon>Bacillati</taxon>
        <taxon>Bacillota</taxon>
        <taxon>Bacilli</taxon>
        <taxon>Lactobacillales</taxon>
        <taxon>Enterococcaceae</taxon>
        <taxon>Enterococcus</taxon>
    </lineage>
</organism>
<dbReference type="InterPro" id="IPR036388">
    <property type="entry name" value="WH-like_DNA-bd_sf"/>
</dbReference>
<dbReference type="PROSITE" id="PS50949">
    <property type="entry name" value="HTH_GNTR"/>
    <property type="match status" value="1"/>
</dbReference>
<dbReference type="InterPro" id="IPR011711">
    <property type="entry name" value="GntR_C"/>
</dbReference>
<dbReference type="Gene3D" id="1.10.10.10">
    <property type="entry name" value="Winged helix-like DNA-binding domain superfamily/Winged helix DNA-binding domain"/>
    <property type="match status" value="1"/>
</dbReference>
<dbReference type="SUPFAM" id="SSF46785">
    <property type="entry name" value="Winged helix' DNA-binding domain"/>
    <property type="match status" value="1"/>
</dbReference>
<protein>
    <submittedName>
        <fullName evidence="5">FadR/GntR family transcriptional regulator</fullName>
    </submittedName>
</protein>
<gene>
    <name evidence="5" type="ORF">U1294_10310</name>
</gene>
<accession>A0AAW9JQD9</accession>
<dbReference type="SMART" id="SM00345">
    <property type="entry name" value="HTH_GNTR"/>
    <property type="match status" value="1"/>
</dbReference>
<dbReference type="Proteomes" id="UP001290582">
    <property type="component" value="Unassembled WGS sequence"/>
</dbReference>
<keyword evidence="2" id="KW-0238">DNA-binding</keyword>
<dbReference type="Pfam" id="PF07729">
    <property type="entry name" value="FCD"/>
    <property type="match status" value="1"/>
</dbReference>
<evidence type="ECO:0000313" key="6">
    <source>
        <dbReference type="Proteomes" id="UP001290582"/>
    </source>
</evidence>
<comment type="caution">
    <text evidence="5">The sequence shown here is derived from an EMBL/GenBank/DDBJ whole genome shotgun (WGS) entry which is preliminary data.</text>
</comment>
<reference evidence="5" key="1">
    <citation type="submission" date="2023-12" db="EMBL/GenBank/DDBJ databases">
        <title>Molecular genomic analyses of Enterococcus cecorum from sepsis oubreaks in broilers.</title>
        <authorList>
            <person name="Rhoads D."/>
            <person name="Alrubaye A."/>
        </authorList>
    </citation>
    <scope>NUCLEOTIDE SEQUENCE</scope>
    <source>
        <strain evidence="5">1755</strain>
    </source>
</reference>
<evidence type="ECO:0000313" key="5">
    <source>
        <dbReference type="EMBL" id="MDZ5598613.1"/>
    </source>
</evidence>
<dbReference type="RefSeq" id="WP_322378837.1">
    <property type="nucleotide sequence ID" value="NZ_JAXOGH010000018.1"/>
</dbReference>
<evidence type="ECO:0000256" key="2">
    <source>
        <dbReference type="ARBA" id="ARBA00023125"/>
    </source>
</evidence>
<proteinExistence type="predicted"/>